<keyword evidence="7" id="KW-0539">Nucleus</keyword>
<dbReference type="STRING" id="578455.G2REZ7"/>
<dbReference type="AlphaFoldDB" id="G2REZ7"/>
<dbReference type="Proteomes" id="UP000008181">
    <property type="component" value="Chromosome 5"/>
</dbReference>
<keyword evidence="6 8" id="KW-0175">Coiled coil</keyword>
<keyword evidence="11" id="KW-1185">Reference proteome</keyword>
<dbReference type="EMBL" id="CP003013">
    <property type="protein sequence ID" value="AEO70280.1"/>
    <property type="molecule type" value="Genomic_DNA"/>
</dbReference>
<feature type="compositionally biased region" description="Low complexity" evidence="9">
    <location>
        <begin position="1"/>
        <end position="17"/>
    </location>
</feature>
<organism evidence="10 11">
    <name type="scientific">Thermothielavioides terrestris (strain ATCC 38088 / NRRL 8126)</name>
    <name type="common">Thielavia terrestris</name>
    <dbReference type="NCBI Taxonomy" id="578455"/>
    <lineage>
        <taxon>Eukaryota</taxon>
        <taxon>Fungi</taxon>
        <taxon>Dikarya</taxon>
        <taxon>Ascomycota</taxon>
        <taxon>Pezizomycotina</taxon>
        <taxon>Sordariomycetes</taxon>
        <taxon>Sordariomycetidae</taxon>
        <taxon>Sordariales</taxon>
        <taxon>Chaetomiaceae</taxon>
        <taxon>Thermothielavioides</taxon>
        <taxon>Thermothielavioides terrestris</taxon>
    </lineage>
</organism>
<dbReference type="InterPro" id="IPR005579">
    <property type="entry name" value="Cgr1-like"/>
</dbReference>
<protein>
    <submittedName>
        <fullName evidence="10">Uncharacterized protein</fullName>
    </submittedName>
</protein>
<keyword evidence="4" id="KW-0690">Ribosome biogenesis</keyword>
<evidence type="ECO:0000256" key="1">
    <source>
        <dbReference type="ARBA" id="ARBA00004090"/>
    </source>
</evidence>
<evidence type="ECO:0000256" key="8">
    <source>
        <dbReference type="SAM" id="Coils"/>
    </source>
</evidence>
<sequence>MSATTAEGAAAQEAAAAKPLGMRKNGNLRLEVRDLRFVVLMRAPGKQWHAPKKAFRPGSGLTSYKQRAQARVAQAATKAKEKEMKEEKEAERQVRIGSRAREGDETLIIVLAEADTSAQGEAGCQGRERTVRAVGGEDAQEEAGAVETQGEAQ</sequence>
<proteinExistence type="inferred from homology"/>
<evidence type="ECO:0000256" key="4">
    <source>
        <dbReference type="ARBA" id="ARBA00022517"/>
    </source>
</evidence>
<evidence type="ECO:0000313" key="11">
    <source>
        <dbReference type="Proteomes" id="UP000008181"/>
    </source>
</evidence>
<dbReference type="HOGENOM" id="CLU_1714576_0_0_1"/>
<evidence type="ECO:0000256" key="6">
    <source>
        <dbReference type="ARBA" id="ARBA00023054"/>
    </source>
</evidence>
<evidence type="ECO:0000256" key="7">
    <source>
        <dbReference type="ARBA" id="ARBA00023242"/>
    </source>
</evidence>
<dbReference type="OrthoDB" id="3942380at2759"/>
<dbReference type="eggNOG" id="ENOG502S7VB">
    <property type="taxonomic scope" value="Eukaryota"/>
</dbReference>
<gene>
    <name evidence="10" type="ORF">THITE_2121503</name>
</gene>
<keyword evidence="5" id="KW-0698">rRNA processing</keyword>
<dbReference type="RefSeq" id="XP_003656616.1">
    <property type="nucleotide sequence ID" value="XM_003656568.1"/>
</dbReference>
<feature type="coiled-coil region" evidence="8">
    <location>
        <begin position="65"/>
        <end position="93"/>
    </location>
</feature>
<dbReference type="KEGG" id="ttt:THITE_2121503"/>
<accession>G2REZ7</accession>
<evidence type="ECO:0000256" key="9">
    <source>
        <dbReference type="SAM" id="MobiDB-lite"/>
    </source>
</evidence>
<dbReference type="GO" id="GO:0005730">
    <property type="term" value="C:nucleolus"/>
    <property type="evidence" value="ECO:0007669"/>
    <property type="project" value="UniProtKB-SubCell"/>
</dbReference>
<evidence type="ECO:0000256" key="5">
    <source>
        <dbReference type="ARBA" id="ARBA00022552"/>
    </source>
</evidence>
<evidence type="ECO:0000313" key="10">
    <source>
        <dbReference type="EMBL" id="AEO70280.1"/>
    </source>
</evidence>
<evidence type="ECO:0000256" key="3">
    <source>
        <dbReference type="ARBA" id="ARBA00007869"/>
    </source>
</evidence>
<name>G2REZ7_THETT</name>
<comment type="subcellular location">
    <subcellularLocation>
        <location evidence="2">Nucleus</location>
        <location evidence="2">Nucleolus</location>
    </subcellularLocation>
</comment>
<comment type="similarity">
    <text evidence="3">Belongs to the CGR1 family.</text>
</comment>
<reference evidence="10 11" key="1">
    <citation type="journal article" date="2011" name="Nat. Biotechnol.">
        <title>Comparative genomic analysis of the thermophilic biomass-degrading fungi Myceliophthora thermophila and Thielavia terrestris.</title>
        <authorList>
            <person name="Berka R.M."/>
            <person name="Grigoriev I.V."/>
            <person name="Otillar R."/>
            <person name="Salamov A."/>
            <person name="Grimwood J."/>
            <person name="Reid I."/>
            <person name="Ishmael N."/>
            <person name="John T."/>
            <person name="Darmond C."/>
            <person name="Moisan M.-C."/>
            <person name="Henrissat B."/>
            <person name="Coutinho P.M."/>
            <person name="Lombard V."/>
            <person name="Natvig D.O."/>
            <person name="Lindquist E."/>
            <person name="Schmutz J."/>
            <person name="Lucas S."/>
            <person name="Harris P."/>
            <person name="Powlowski J."/>
            <person name="Bellemare A."/>
            <person name="Taylor D."/>
            <person name="Butler G."/>
            <person name="de Vries R.P."/>
            <person name="Allijn I.E."/>
            <person name="van den Brink J."/>
            <person name="Ushinsky S."/>
            <person name="Storms R."/>
            <person name="Powell A.J."/>
            <person name="Paulsen I.T."/>
            <person name="Elbourne L.D.H."/>
            <person name="Baker S.E."/>
            <person name="Magnuson J."/>
            <person name="LaBoissiere S."/>
            <person name="Clutterbuck A.J."/>
            <person name="Martinez D."/>
            <person name="Wogulis M."/>
            <person name="de Leon A.L."/>
            <person name="Rey M.W."/>
            <person name="Tsang A."/>
        </authorList>
    </citation>
    <scope>NUCLEOTIDE SEQUENCE [LARGE SCALE GENOMIC DNA]</scope>
    <source>
        <strain evidence="11">ATCC 38088 / NRRL 8126</strain>
    </source>
</reference>
<feature type="region of interest" description="Disordered" evidence="9">
    <location>
        <begin position="118"/>
        <end position="153"/>
    </location>
</feature>
<evidence type="ECO:0000256" key="2">
    <source>
        <dbReference type="ARBA" id="ARBA00004604"/>
    </source>
</evidence>
<comment type="function">
    <text evidence="1">Involved in nucleolar integrity and required for processing of the pre-rRNA for the 60S ribosome subunit.</text>
</comment>
<dbReference type="GO" id="GO:0006364">
    <property type="term" value="P:rRNA processing"/>
    <property type="evidence" value="ECO:0007669"/>
    <property type="project" value="UniProtKB-KW"/>
</dbReference>
<feature type="region of interest" description="Disordered" evidence="9">
    <location>
        <begin position="1"/>
        <end position="23"/>
    </location>
</feature>
<dbReference type="GeneID" id="11522585"/>
<dbReference type="Pfam" id="PF03879">
    <property type="entry name" value="Cgr1"/>
    <property type="match status" value="1"/>
</dbReference>